<name>A0ACB1ATW5_MELEN</name>
<proteinExistence type="predicted"/>
<protein>
    <submittedName>
        <fullName evidence="1">Uncharacterized protein</fullName>
    </submittedName>
</protein>
<comment type="caution">
    <text evidence="1">The sequence shown here is derived from an EMBL/GenBank/DDBJ whole genome shotgun (WGS) entry which is preliminary data.</text>
</comment>
<dbReference type="Proteomes" id="UP001497535">
    <property type="component" value="Unassembled WGS sequence"/>
</dbReference>
<sequence length="76" mass="9024">MILSLLSLQSGYLKTRFDCYIHSILFIIVFSTKLFSLRLYFRLILNVFIYSSLLKIALPFLHVFIKKPFLSPFLNF</sequence>
<accession>A0ACB1ATW5</accession>
<evidence type="ECO:0000313" key="1">
    <source>
        <dbReference type="EMBL" id="CAK5105690.1"/>
    </source>
</evidence>
<organism evidence="1 2">
    <name type="scientific">Meloidogyne enterolobii</name>
    <name type="common">Root-knot nematode worm</name>
    <name type="synonym">Meloidogyne mayaguensis</name>
    <dbReference type="NCBI Taxonomy" id="390850"/>
    <lineage>
        <taxon>Eukaryota</taxon>
        <taxon>Metazoa</taxon>
        <taxon>Ecdysozoa</taxon>
        <taxon>Nematoda</taxon>
        <taxon>Chromadorea</taxon>
        <taxon>Rhabditida</taxon>
        <taxon>Tylenchina</taxon>
        <taxon>Tylenchomorpha</taxon>
        <taxon>Tylenchoidea</taxon>
        <taxon>Meloidogynidae</taxon>
        <taxon>Meloidogyninae</taxon>
        <taxon>Meloidogyne</taxon>
    </lineage>
</organism>
<reference evidence="1" key="1">
    <citation type="submission" date="2023-11" db="EMBL/GenBank/DDBJ databases">
        <authorList>
            <person name="Poullet M."/>
        </authorList>
    </citation>
    <scope>NUCLEOTIDE SEQUENCE</scope>
    <source>
        <strain evidence="1">E1834</strain>
    </source>
</reference>
<evidence type="ECO:0000313" key="2">
    <source>
        <dbReference type="Proteomes" id="UP001497535"/>
    </source>
</evidence>
<gene>
    <name evidence="1" type="ORF">MENTE1834_LOCUS43295</name>
</gene>
<keyword evidence="2" id="KW-1185">Reference proteome</keyword>
<dbReference type="EMBL" id="CAVMJV010000120">
    <property type="protein sequence ID" value="CAK5105690.1"/>
    <property type="molecule type" value="Genomic_DNA"/>
</dbReference>